<evidence type="ECO:0000259" key="9">
    <source>
        <dbReference type="Pfam" id="PF02771"/>
    </source>
</evidence>
<comment type="caution">
    <text evidence="10">The sequence shown here is derived from an EMBL/GenBank/DDBJ whole genome shotgun (WGS) entry which is preliminary data.</text>
</comment>
<dbReference type="InterPro" id="IPR006091">
    <property type="entry name" value="Acyl-CoA_Oxase/DH_mid-dom"/>
</dbReference>
<reference evidence="10 11" key="1">
    <citation type="submission" date="2024-10" db="EMBL/GenBank/DDBJ databases">
        <title>The Natural Products Discovery Center: Release of the First 8490 Sequenced Strains for Exploring Actinobacteria Biosynthetic Diversity.</title>
        <authorList>
            <person name="Kalkreuter E."/>
            <person name="Kautsar S.A."/>
            <person name="Yang D."/>
            <person name="Bader C.D."/>
            <person name="Teijaro C.N."/>
            <person name="Fluegel L."/>
            <person name="Davis C.M."/>
            <person name="Simpson J.R."/>
            <person name="Lauterbach L."/>
            <person name="Steele A.D."/>
            <person name="Gui C."/>
            <person name="Meng S."/>
            <person name="Li G."/>
            <person name="Viehrig K."/>
            <person name="Ye F."/>
            <person name="Su P."/>
            <person name="Kiefer A.F."/>
            <person name="Nichols A."/>
            <person name="Cepeda A.J."/>
            <person name="Yan W."/>
            <person name="Fan B."/>
            <person name="Jiang Y."/>
            <person name="Adhikari A."/>
            <person name="Zheng C.-J."/>
            <person name="Schuster L."/>
            <person name="Cowan T.M."/>
            <person name="Smanski M.J."/>
            <person name="Chevrette M.G."/>
            <person name="De Carvalho L.P.S."/>
            <person name="Shen B."/>
        </authorList>
    </citation>
    <scope>NUCLEOTIDE SEQUENCE [LARGE SCALE GENOMIC DNA]</scope>
    <source>
        <strain evidence="10 11">NPDC002593</strain>
    </source>
</reference>
<dbReference type="PANTHER" id="PTHR43292">
    <property type="entry name" value="ACYL-COA DEHYDROGENASE"/>
    <property type="match status" value="1"/>
</dbReference>
<feature type="domain" description="Acyl-CoA dehydrogenase/oxidase N-terminal" evidence="9">
    <location>
        <begin position="352"/>
        <end position="429"/>
    </location>
</feature>
<dbReference type="InterPro" id="IPR009075">
    <property type="entry name" value="AcylCo_DH/oxidase_C"/>
</dbReference>
<evidence type="ECO:0000313" key="11">
    <source>
        <dbReference type="Proteomes" id="UP001601992"/>
    </source>
</evidence>
<dbReference type="SUPFAM" id="SSF56645">
    <property type="entry name" value="Acyl-CoA dehydrogenase NM domain-like"/>
    <property type="match status" value="1"/>
</dbReference>
<dbReference type="EMBL" id="JBIAQY010000012">
    <property type="protein sequence ID" value="MFF3572251.1"/>
    <property type="molecule type" value="Genomic_DNA"/>
</dbReference>
<comment type="similarity">
    <text evidence="2 6">Belongs to the acyl-CoA dehydrogenase family.</text>
</comment>
<accession>A0ABW6S7K4</accession>
<organism evidence="10 11">
    <name type="scientific">Nocardia jiangxiensis</name>
    <dbReference type="NCBI Taxonomy" id="282685"/>
    <lineage>
        <taxon>Bacteria</taxon>
        <taxon>Bacillati</taxon>
        <taxon>Actinomycetota</taxon>
        <taxon>Actinomycetes</taxon>
        <taxon>Mycobacteriales</taxon>
        <taxon>Nocardiaceae</taxon>
        <taxon>Nocardia</taxon>
    </lineage>
</organism>
<dbReference type="Pfam" id="PF00441">
    <property type="entry name" value="Acyl-CoA_dh_1"/>
    <property type="match status" value="2"/>
</dbReference>
<feature type="domain" description="Acyl-CoA dehydrogenase/oxidase C-terminal" evidence="7">
    <location>
        <begin position="539"/>
        <end position="693"/>
    </location>
</feature>
<keyword evidence="3 6" id="KW-0285">Flavoprotein</keyword>
<feature type="domain" description="Acyl-CoA oxidase/dehydrogenase middle" evidence="8">
    <location>
        <begin position="435"/>
        <end position="513"/>
    </location>
</feature>
<sequence>MSLLEDADLAQFTKSVDGVLRKVWPSAIAAGSGTVTSDLAAVWDLAIEQGWTELAGDRALDAVVAAIAVTGRIACPLPLMDVYVSALLFDDHDNLRRSIETGTIRPVIAVGPDSLRFVEAAGAATHVIELLTTESAVRIAAITDVRFREGIAKPDWADVAVDTNSATTIGVAPEVLADALTLLRLGAATRALGAATRTFELSVEHACNRVAFGKTIGSFQAVSHRAANSATDSTAARLLGLEASRAWMEERADWRLSVELAVTFTADAAIRTQFDSAHTLAATGFFEEHEAAWLFRRVNADVARLDQLPAIGGDVSAMLVDQGRAMPWPTLSAEAESFRTELRALIASGDQEAVISAAIERGYVTLAWPESAGGRGASIDEEIVLAEEFKYARIPFVGKTAADLLGPTIIKYGTEEQKDRLLPILASGEFDFYLGYSEPEVGSDLANLRTRAVRDGDDWIVDGQKSWGTRAHNAEWVWLAVRTDPEASRPHAGITVFLTRTDRPGLELQHHRALSGDINSTTFLDGFRVPDADRVGEVNDGWRVITSALTKERVMMATIVADIHRLLDDLLAVVRESPERTIGAMGSRHRDALGMFAARLQAARVLMYAAARSVSIGGGTGAEASMAKIIATPLQEDFCVGAFRILGPAAGLASGATGSLGDGALDYHLRNSIKQVVGGGTIDIQRNLIARSLGLPR</sequence>
<keyword evidence="5 6" id="KW-0560">Oxidoreductase</keyword>
<dbReference type="Gene3D" id="1.20.140.10">
    <property type="entry name" value="Butyryl-CoA Dehydrogenase, subunit A, domain 3"/>
    <property type="match status" value="2"/>
</dbReference>
<dbReference type="Pfam" id="PF02771">
    <property type="entry name" value="Acyl-CoA_dh_N"/>
    <property type="match status" value="1"/>
</dbReference>
<feature type="domain" description="Acyl-CoA dehydrogenase/oxidase C-terminal" evidence="7">
    <location>
        <begin position="176"/>
        <end position="299"/>
    </location>
</feature>
<dbReference type="Gene3D" id="2.40.110.10">
    <property type="entry name" value="Butyryl-CoA Dehydrogenase, subunit A, domain 2"/>
    <property type="match status" value="1"/>
</dbReference>
<gene>
    <name evidence="10" type="ORF">ACFYXQ_31195</name>
</gene>
<dbReference type="InterPro" id="IPR009100">
    <property type="entry name" value="AcylCoA_DH/oxidase_NM_dom_sf"/>
</dbReference>
<keyword evidence="11" id="KW-1185">Reference proteome</keyword>
<evidence type="ECO:0000256" key="4">
    <source>
        <dbReference type="ARBA" id="ARBA00022827"/>
    </source>
</evidence>
<dbReference type="SUPFAM" id="SSF47203">
    <property type="entry name" value="Acyl-CoA dehydrogenase C-terminal domain-like"/>
    <property type="match status" value="2"/>
</dbReference>
<dbReference type="InterPro" id="IPR052161">
    <property type="entry name" value="Mycobact_Acyl-CoA_DH"/>
</dbReference>
<protein>
    <submittedName>
        <fullName evidence="10">Acyl-CoA dehydrogenase family protein</fullName>
    </submittedName>
</protein>
<dbReference type="InterPro" id="IPR013786">
    <property type="entry name" value="AcylCoA_DH/ox_N"/>
</dbReference>
<evidence type="ECO:0000256" key="6">
    <source>
        <dbReference type="RuleBase" id="RU362125"/>
    </source>
</evidence>
<keyword evidence="4 6" id="KW-0274">FAD</keyword>
<evidence type="ECO:0000256" key="3">
    <source>
        <dbReference type="ARBA" id="ARBA00022630"/>
    </source>
</evidence>
<comment type="cofactor">
    <cofactor evidence="1 6">
        <name>FAD</name>
        <dbReference type="ChEBI" id="CHEBI:57692"/>
    </cofactor>
</comment>
<evidence type="ECO:0000256" key="2">
    <source>
        <dbReference type="ARBA" id="ARBA00009347"/>
    </source>
</evidence>
<dbReference type="InterPro" id="IPR046373">
    <property type="entry name" value="Acyl-CoA_Oxase/DH_mid-dom_sf"/>
</dbReference>
<evidence type="ECO:0000259" key="8">
    <source>
        <dbReference type="Pfam" id="PF02770"/>
    </source>
</evidence>
<dbReference type="InterPro" id="IPR037069">
    <property type="entry name" value="AcylCoA_DH/ox_N_sf"/>
</dbReference>
<dbReference type="Pfam" id="PF02770">
    <property type="entry name" value="Acyl-CoA_dh_M"/>
    <property type="match status" value="1"/>
</dbReference>
<dbReference type="RefSeq" id="WP_387405932.1">
    <property type="nucleotide sequence ID" value="NZ_JBIAQY010000012.1"/>
</dbReference>
<dbReference type="PANTHER" id="PTHR43292:SF3">
    <property type="entry name" value="ACYL-COA DEHYDROGENASE FADE29"/>
    <property type="match status" value="1"/>
</dbReference>
<evidence type="ECO:0000256" key="5">
    <source>
        <dbReference type="ARBA" id="ARBA00023002"/>
    </source>
</evidence>
<evidence type="ECO:0000313" key="10">
    <source>
        <dbReference type="EMBL" id="MFF3572251.1"/>
    </source>
</evidence>
<name>A0ABW6S7K4_9NOCA</name>
<dbReference type="Proteomes" id="UP001601992">
    <property type="component" value="Unassembled WGS sequence"/>
</dbReference>
<proteinExistence type="inferred from homology"/>
<evidence type="ECO:0000256" key="1">
    <source>
        <dbReference type="ARBA" id="ARBA00001974"/>
    </source>
</evidence>
<dbReference type="Gene3D" id="1.10.540.10">
    <property type="entry name" value="Acyl-CoA dehydrogenase/oxidase, N-terminal domain"/>
    <property type="match status" value="1"/>
</dbReference>
<dbReference type="InterPro" id="IPR036250">
    <property type="entry name" value="AcylCo_DH-like_C"/>
</dbReference>
<evidence type="ECO:0000259" key="7">
    <source>
        <dbReference type="Pfam" id="PF00441"/>
    </source>
</evidence>